<evidence type="ECO:0000256" key="1">
    <source>
        <dbReference type="SAM" id="Phobius"/>
    </source>
</evidence>
<keyword evidence="1" id="KW-0472">Membrane</keyword>
<evidence type="ECO:0000259" key="2">
    <source>
        <dbReference type="Pfam" id="PF14378"/>
    </source>
</evidence>
<keyword evidence="4" id="KW-1185">Reference proteome</keyword>
<dbReference type="STRING" id="157910.SAMN05445850_4496"/>
<gene>
    <name evidence="3" type="ORF">SAMN05445850_4496</name>
</gene>
<sequence>MIDVQRAFVVSAAIFLALVMADVVGMRAAGFAIAWGSSRVLIGVALACAVVHCAGRAQRYRHLRGWLSPNAWGAALGTLAYIGAFVVAASIFQAIAVAHSAPLVDDALIRADAALGFSWPDLARWYASHDGAAHLSQCVYLLWGVEIVLTAMFLLWTRRMAALGEFLALFYAATAIAIVVSAYYPATNPMFHFGLVAQGDASPWSLFYPLRNGLRLIDLSQHQGLVSMPSMHAAGAVLFVYAVRGIRGIFPISVAVNAAVSFTALYCGAHYLVDILGGFALAGGLIVVGRLLLYVRPSDAVNYSGVANGPSLR</sequence>
<organism evidence="3 4">
    <name type="scientific">Paraburkholderia tuberum</name>
    <dbReference type="NCBI Taxonomy" id="157910"/>
    <lineage>
        <taxon>Bacteria</taxon>
        <taxon>Pseudomonadati</taxon>
        <taxon>Pseudomonadota</taxon>
        <taxon>Betaproteobacteria</taxon>
        <taxon>Burkholderiales</taxon>
        <taxon>Burkholderiaceae</taxon>
        <taxon>Paraburkholderia</taxon>
    </lineage>
</organism>
<evidence type="ECO:0000313" key="4">
    <source>
        <dbReference type="Proteomes" id="UP000199365"/>
    </source>
</evidence>
<dbReference type="AlphaFoldDB" id="A0A1H1JAR6"/>
<accession>A0A1H1JAR6</accession>
<dbReference type="Gene3D" id="1.20.144.10">
    <property type="entry name" value="Phosphatidic acid phosphatase type 2/haloperoxidase"/>
    <property type="match status" value="1"/>
</dbReference>
<feature type="transmembrane region" description="Helical" evidence="1">
    <location>
        <begin position="249"/>
        <end position="269"/>
    </location>
</feature>
<dbReference type="GO" id="GO:0016020">
    <property type="term" value="C:membrane"/>
    <property type="evidence" value="ECO:0007669"/>
    <property type="project" value="UniProtKB-SubCell"/>
</dbReference>
<keyword evidence="1" id="KW-1133">Transmembrane helix</keyword>
<dbReference type="SUPFAM" id="SSF48317">
    <property type="entry name" value="Acid phosphatase/Vanadium-dependent haloperoxidase"/>
    <property type="match status" value="1"/>
</dbReference>
<dbReference type="EMBL" id="FNKX01000002">
    <property type="protein sequence ID" value="SDR47011.1"/>
    <property type="molecule type" value="Genomic_DNA"/>
</dbReference>
<dbReference type="RefSeq" id="WP_090806970.1">
    <property type="nucleotide sequence ID" value="NZ_FNKX01000002.1"/>
</dbReference>
<protein>
    <submittedName>
        <fullName evidence="3">PAP2 superfamily protein</fullName>
    </submittedName>
</protein>
<feature type="transmembrane region" description="Helical" evidence="1">
    <location>
        <begin position="31"/>
        <end position="51"/>
    </location>
</feature>
<name>A0A1H1JAR6_9BURK</name>
<dbReference type="Proteomes" id="UP000199365">
    <property type="component" value="Unassembled WGS sequence"/>
</dbReference>
<feature type="domain" description="Inositolphosphotransferase Aur1/Ipt1" evidence="2">
    <location>
        <begin position="107"/>
        <end position="287"/>
    </location>
</feature>
<reference evidence="4" key="1">
    <citation type="submission" date="2016-10" db="EMBL/GenBank/DDBJ databases">
        <authorList>
            <person name="Varghese N."/>
            <person name="Submissions S."/>
        </authorList>
    </citation>
    <scope>NUCLEOTIDE SEQUENCE [LARGE SCALE GENOMIC DNA]</scope>
    <source>
        <strain evidence="4">DUS833</strain>
    </source>
</reference>
<proteinExistence type="predicted"/>
<feature type="transmembrane region" description="Helical" evidence="1">
    <location>
        <begin position="168"/>
        <end position="186"/>
    </location>
</feature>
<keyword evidence="1" id="KW-0812">Transmembrane</keyword>
<dbReference type="InterPro" id="IPR036938">
    <property type="entry name" value="PAP2/HPO_sf"/>
</dbReference>
<feature type="transmembrane region" description="Helical" evidence="1">
    <location>
        <begin position="72"/>
        <end position="96"/>
    </location>
</feature>
<feature type="transmembrane region" description="Helical" evidence="1">
    <location>
        <begin position="134"/>
        <end position="156"/>
    </location>
</feature>
<dbReference type="InterPro" id="IPR026841">
    <property type="entry name" value="Aur1/Ipt1"/>
</dbReference>
<dbReference type="Pfam" id="PF14378">
    <property type="entry name" value="PAP2_3"/>
    <property type="match status" value="1"/>
</dbReference>
<evidence type="ECO:0000313" key="3">
    <source>
        <dbReference type="EMBL" id="SDR47011.1"/>
    </source>
</evidence>
<feature type="transmembrane region" description="Helical" evidence="1">
    <location>
        <begin position="224"/>
        <end position="242"/>
    </location>
</feature>
<feature type="transmembrane region" description="Helical" evidence="1">
    <location>
        <begin position="275"/>
        <end position="295"/>
    </location>
</feature>